<dbReference type="Proteomes" id="UP000799539">
    <property type="component" value="Unassembled WGS sequence"/>
</dbReference>
<feature type="region of interest" description="Disordered" evidence="2">
    <location>
        <begin position="338"/>
        <end position="430"/>
    </location>
</feature>
<protein>
    <submittedName>
        <fullName evidence="3">Uncharacterized protein</fullName>
    </submittedName>
</protein>
<gene>
    <name evidence="3" type="ORF">CERZMDRAFT_94118</name>
</gene>
<reference evidence="3" key="1">
    <citation type="journal article" date="2020" name="Stud. Mycol.">
        <title>101 Dothideomycetes genomes: a test case for predicting lifestyles and emergence of pathogens.</title>
        <authorList>
            <person name="Haridas S."/>
            <person name="Albert R."/>
            <person name="Binder M."/>
            <person name="Bloem J."/>
            <person name="Labutti K."/>
            <person name="Salamov A."/>
            <person name="Andreopoulos B."/>
            <person name="Baker S."/>
            <person name="Barry K."/>
            <person name="Bills G."/>
            <person name="Bluhm B."/>
            <person name="Cannon C."/>
            <person name="Castanera R."/>
            <person name="Culley D."/>
            <person name="Daum C."/>
            <person name="Ezra D."/>
            <person name="Gonzalez J."/>
            <person name="Henrissat B."/>
            <person name="Kuo A."/>
            <person name="Liang C."/>
            <person name="Lipzen A."/>
            <person name="Lutzoni F."/>
            <person name="Magnuson J."/>
            <person name="Mondo S."/>
            <person name="Nolan M."/>
            <person name="Ohm R."/>
            <person name="Pangilinan J."/>
            <person name="Park H.-J."/>
            <person name="Ramirez L."/>
            <person name="Alfaro M."/>
            <person name="Sun H."/>
            <person name="Tritt A."/>
            <person name="Yoshinaga Y."/>
            <person name="Zwiers L.-H."/>
            <person name="Turgeon B."/>
            <person name="Goodwin S."/>
            <person name="Spatafora J."/>
            <person name="Crous P."/>
            <person name="Grigoriev I."/>
        </authorList>
    </citation>
    <scope>NUCLEOTIDE SEQUENCE</scope>
    <source>
        <strain evidence="3">SCOH1-5</strain>
    </source>
</reference>
<feature type="region of interest" description="Disordered" evidence="2">
    <location>
        <begin position="621"/>
        <end position="676"/>
    </location>
</feature>
<name>A0A6A6FQN8_9PEZI</name>
<feature type="compositionally biased region" description="Polar residues" evidence="2">
    <location>
        <begin position="661"/>
        <end position="676"/>
    </location>
</feature>
<proteinExistence type="predicted"/>
<feature type="compositionally biased region" description="Pro residues" evidence="2">
    <location>
        <begin position="14"/>
        <end position="29"/>
    </location>
</feature>
<sequence>MATPLHQTAAEDGTPPPPPPSPPSPPPPATRLEAPASVTQRARRLQLRNAGFRGPAVRNITPKCVPVTATATATATATTAPDMSPVFAKQSRASDAENVSPSGTRARDTCAFPCINHEPVGVLQDIGNAAGGAGTGCGTLRAKRVRPRVPSTDSFTPGGKLGALDSSPPSTSSVPSNIKSRSIRTRVSKMSTRPRRSISAETRRYVDHLEEELCQAQAQLQAVISPSVTREQSSSVRHLKAEVARLRDEIDEWETQFDTRLHEEVAKSHRAEQSLRARLRVVEEDCDVARYRIQELESQLRTTTEALDATETANVSMERRIDFFSDLIARSPTKLDLHAQTPRHPQHSRLPSILPRLPTATSLSRSPERHASTRPTSPLQTRFSPGPPISPPHNAIFSPDMPSSDEDFHPSERSGSVSHDSHQPSAKRPMRRMRRFGAGSLGPKPLILPSTTQCEHVPASAPPFDRGEYPYHASFDMHAEDAVLQPRSAVLHRRRASTRTSSTGSPAHVAGSSFPQFQDLTPSRFDASEGARATLREPMSPFRNAQNSDDDDLLLNHSPAVHNTTTRSPANTSNFGSLGSVAGEAIGRNLLDELEAAQTLSSAHHSSRMFGYADSADMAAGSSSSPFVSDASVQRPSDRPQQDSTRENKQMGRTAAISSLVLPSTPRTPTLSRDHSSISSTALGVQSIRTVSTLDSLRDFFGDVSASPLSVAKYLVERAQTRLRIPRPLLSIQWWLVGILLGPMAKTRLIARQSCSTQPNCSEQDLLGHSDSSIAPHDGLDYGQLYQTPPSSSSPAIAVIRNRGLVAGKGKKRASSTSKGRAKSCRHTQRWKHSPWLWLKFSMTLAVAVGIAFKDGPSSLLKEAICNCKMIEYATMWNVPAQYLDLDVHASSGAPNTQVLGTSFAMTA</sequence>
<evidence type="ECO:0000256" key="1">
    <source>
        <dbReference type="SAM" id="Coils"/>
    </source>
</evidence>
<evidence type="ECO:0000313" key="4">
    <source>
        <dbReference type="Proteomes" id="UP000799539"/>
    </source>
</evidence>
<dbReference type="EMBL" id="ML992665">
    <property type="protein sequence ID" value="KAF2215721.1"/>
    <property type="molecule type" value="Genomic_DNA"/>
</dbReference>
<dbReference type="OrthoDB" id="5343018at2759"/>
<feature type="compositionally biased region" description="Low complexity" evidence="2">
    <location>
        <begin position="621"/>
        <end position="632"/>
    </location>
</feature>
<feature type="region of interest" description="Disordered" evidence="2">
    <location>
        <begin position="497"/>
        <end position="522"/>
    </location>
</feature>
<keyword evidence="4" id="KW-1185">Reference proteome</keyword>
<feature type="compositionally biased region" description="Polar residues" evidence="2">
    <location>
        <begin position="373"/>
        <end position="383"/>
    </location>
</feature>
<feature type="region of interest" description="Disordered" evidence="2">
    <location>
        <begin position="1"/>
        <end position="40"/>
    </location>
</feature>
<organism evidence="3 4">
    <name type="scientific">Cercospora zeae-maydis SCOH1-5</name>
    <dbReference type="NCBI Taxonomy" id="717836"/>
    <lineage>
        <taxon>Eukaryota</taxon>
        <taxon>Fungi</taxon>
        <taxon>Dikarya</taxon>
        <taxon>Ascomycota</taxon>
        <taxon>Pezizomycotina</taxon>
        <taxon>Dothideomycetes</taxon>
        <taxon>Dothideomycetidae</taxon>
        <taxon>Mycosphaerellales</taxon>
        <taxon>Mycosphaerellaceae</taxon>
        <taxon>Cercospora</taxon>
    </lineage>
</organism>
<evidence type="ECO:0000313" key="3">
    <source>
        <dbReference type="EMBL" id="KAF2215721.1"/>
    </source>
</evidence>
<dbReference type="AlphaFoldDB" id="A0A6A6FQN8"/>
<feature type="compositionally biased region" description="Basic residues" evidence="2">
    <location>
        <begin position="181"/>
        <end position="196"/>
    </location>
</feature>
<accession>A0A6A6FQN8</accession>
<feature type="coiled-coil region" evidence="1">
    <location>
        <begin position="236"/>
        <end position="313"/>
    </location>
</feature>
<feature type="compositionally biased region" description="Basic and acidic residues" evidence="2">
    <location>
        <begin position="636"/>
        <end position="650"/>
    </location>
</feature>
<feature type="region of interest" description="Disordered" evidence="2">
    <location>
        <begin position="148"/>
        <end position="198"/>
    </location>
</feature>
<evidence type="ECO:0000256" key="2">
    <source>
        <dbReference type="SAM" id="MobiDB-lite"/>
    </source>
</evidence>
<keyword evidence="1" id="KW-0175">Coiled coil</keyword>
<feature type="compositionally biased region" description="Low complexity" evidence="2">
    <location>
        <begin position="166"/>
        <end position="176"/>
    </location>
</feature>